<accession>A0A0D3FZY0</accession>
<reference evidence="2" key="1">
    <citation type="journal article" date="2009" name="Rice">
        <title>De Novo Next Generation Sequencing of Plant Genomes.</title>
        <authorList>
            <person name="Rounsley S."/>
            <person name="Marri P.R."/>
            <person name="Yu Y."/>
            <person name="He R."/>
            <person name="Sisneros N."/>
            <person name="Goicoechea J.L."/>
            <person name="Lee S.J."/>
            <person name="Angelova A."/>
            <person name="Kudrna D."/>
            <person name="Luo M."/>
            <person name="Affourtit J."/>
            <person name="Desany B."/>
            <person name="Knight J."/>
            <person name="Niazi F."/>
            <person name="Egholm M."/>
            <person name="Wing R.A."/>
        </authorList>
    </citation>
    <scope>NUCLEOTIDE SEQUENCE [LARGE SCALE GENOMIC DNA]</scope>
    <source>
        <strain evidence="2">cv. IRGC 105608</strain>
    </source>
</reference>
<dbReference type="Proteomes" id="UP000026960">
    <property type="component" value="Chromosome 4"/>
</dbReference>
<reference evidence="2" key="2">
    <citation type="submission" date="2015-03" db="UniProtKB">
        <authorList>
            <consortium name="EnsemblPlants"/>
        </authorList>
    </citation>
    <scope>IDENTIFICATION</scope>
</reference>
<dbReference type="HOGENOM" id="CLU_1689404_0_0_1"/>
<keyword evidence="3" id="KW-1185">Reference proteome</keyword>
<sequence>MAVMSSSQGPPSQSTRAVQRGGDSAPASPPWWSSPAEDASTVPRPRSSPSSSDELLEPPQEHHQDNYQLTLLGPPADEPGWLSALAVRNEASEGSGVKPQFANEDTAVKMQKIGLCDSLLPEQSRKSLHLPVKLFRPQFSRNGYSMQVRLANGNGN</sequence>
<proteinExistence type="predicted"/>
<dbReference type="Gramene" id="OBART04G24640.1">
    <property type="protein sequence ID" value="OBART04G24640.1"/>
    <property type="gene ID" value="OBART04G24640"/>
</dbReference>
<feature type="compositionally biased region" description="Polar residues" evidence="1">
    <location>
        <begin position="1"/>
        <end position="17"/>
    </location>
</feature>
<organism evidence="2">
    <name type="scientific">Oryza barthii</name>
    <dbReference type="NCBI Taxonomy" id="65489"/>
    <lineage>
        <taxon>Eukaryota</taxon>
        <taxon>Viridiplantae</taxon>
        <taxon>Streptophyta</taxon>
        <taxon>Embryophyta</taxon>
        <taxon>Tracheophyta</taxon>
        <taxon>Spermatophyta</taxon>
        <taxon>Magnoliopsida</taxon>
        <taxon>Liliopsida</taxon>
        <taxon>Poales</taxon>
        <taxon>Poaceae</taxon>
        <taxon>BOP clade</taxon>
        <taxon>Oryzoideae</taxon>
        <taxon>Oryzeae</taxon>
        <taxon>Oryzinae</taxon>
        <taxon>Oryza</taxon>
    </lineage>
</organism>
<evidence type="ECO:0000313" key="3">
    <source>
        <dbReference type="Proteomes" id="UP000026960"/>
    </source>
</evidence>
<dbReference type="PaxDb" id="65489-OBART04G24640.1"/>
<dbReference type="AlphaFoldDB" id="A0A0D3FZY0"/>
<feature type="compositionally biased region" description="Low complexity" evidence="1">
    <location>
        <begin position="23"/>
        <end position="53"/>
    </location>
</feature>
<protein>
    <submittedName>
        <fullName evidence="2">Uncharacterized protein</fullName>
    </submittedName>
</protein>
<evidence type="ECO:0000313" key="2">
    <source>
        <dbReference type="EnsemblPlants" id="OBART04G24640.1"/>
    </source>
</evidence>
<evidence type="ECO:0000256" key="1">
    <source>
        <dbReference type="SAM" id="MobiDB-lite"/>
    </source>
</evidence>
<dbReference type="EnsemblPlants" id="OBART04G24640.1">
    <property type="protein sequence ID" value="OBART04G24640.1"/>
    <property type="gene ID" value="OBART04G24640"/>
</dbReference>
<feature type="region of interest" description="Disordered" evidence="1">
    <location>
        <begin position="1"/>
        <end position="80"/>
    </location>
</feature>
<name>A0A0D3FZY0_9ORYZ</name>